<dbReference type="GO" id="GO:0016811">
    <property type="term" value="F:hydrolase activity, acting on carbon-nitrogen (but not peptide) bonds, in linear amides"/>
    <property type="evidence" value="ECO:0007669"/>
    <property type="project" value="TreeGrafter"/>
</dbReference>
<name>A0A1V0UZL9_9BACL</name>
<evidence type="ECO:0000313" key="2">
    <source>
        <dbReference type="Proteomes" id="UP000192727"/>
    </source>
</evidence>
<dbReference type="PANTHER" id="PTHR12993:SF11">
    <property type="entry name" value="N-ACETYLGLUCOSAMINYL-PHOSPHATIDYLINOSITOL DE-N-ACETYLASE"/>
    <property type="match status" value="1"/>
</dbReference>
<gene>
    <name evidence="1" type="ORF">B7C51_18815</name>
</gene>
<sequence length="245" mass="27123">MNKKLLFVFAHPDDESFGCGGTIPKYHHAGASISLVSATSGCKGKPGPFQLTTREEKAKHREGELQRACGILGVDKLILYRYLDGEVNQVGKKELTDRIAATILEEAPDVIVTFPPDGISGHPDHIAISFAVQRAVQQAEQDMSPDLYPDLYFIALPPQVAFRRQGVNLPSCKVEMGDYRETKVRALQAHQSQVFSVNRTFPGVMEGKLDVLLPMEYYTLVRRSGQPVETPQAADERDIPAIDFI</sequence>
<dbReference type="EMBL" id="CP020557">
    <property type="protein sequence ID" value="ARF70573.1"/>
    <property type="molecule type" value="Genomic_DNA"/>
</dbReference>
<dbReference type="SUPFAM" id="SSF102588">
    <property type="entry name" value="LmbE-like"/>
    <property type="match status" value="1"/>
</dbReference>
<proteinExistence type="predicted"/>
<dbReference type="RefSeq" id="WP_083041602.1">
    <property type="nucleotide sequence ID" value="NZ_CP020557.1"/>
</dbReference>
<reference evidence="1 2" key="1">
    <citation type="submission" date="2017-03" db="EMBL/GenBank/DDBJ databases">
        <title>Paenibacillus larvae genome sequencing.</title>
        <authorList>
            <person name="Dingman D.W."/>
        </authorList>
    </citation>
    <scope>NUCLEOTIDE SEQUENCE [LARGE SCALE GENOMIC DNA]</scope>
    <source>
        <strain evidence="1 2">SAG 10367</strain>
    </source>
</reference>
<evidence type="ECO:0008006" key="3">
    <source>
        <dbReference type="Google" id="ProtNLM"/>
    </source>
</evidence>
<dbReference type="InterPro" id="IPR024078">
    <property type="entry name" value="LmbE-like_dom_sf"/>
</dbReference>
<dbReference type="InterPro" id="IPR003737">
    <property type="entry name" value="GlcNAc_PI_deacetylase-related"/>
</dbReference>
<protein>
    <recommendedName>
        <fullName evidence="3">PIG-L family deacetylase</fullName>
    </recommendedName>
</protein>
<organism evidence="1 2">
    <name type="scientific">Paenibacillus larvae subsp. pulvifaciens</name>
    <dbReference type="NCBI Taxonomy" id="1477"/>
    <lineage>
        <taxon>Bacteria</taxon>
        <taxon>Bacillati</taxon>
        <taxon>Bacillota</taxon>
        <taxon>Bacilli</taxon>
        <taxon>Bacillales</taxon>
        <taxon>Paenibacillaceae</taxon>
        <taxon>Paenibacillus</taxon>
    </lineage>
</organism>
<dbReference type="Pfam" id="PF02585">
    <property type="entry name" value="PIG-L"/>
    <property type="match status" value="1"/>
</dbReference>
<accession>A0A1V0UZL9</accession>
<dbReference type="Gene3D" id="3.40.50.10320">
    <property type="entry name" value="LmbE-like"/>
    <property type="match status" value="1"/>
</dbReference>
<evidence type="ECO:0000313" key="1">
    <source>
        <dbReference type="EMBL" id="ARF70573.1"/>
    </source>
</evidence>
<dbReference type="Proteomes" id="UP000192727">
    <property type="component" value="Chromosome"/>
</dbReference>
<dbReference type="PANTHER" id="PTHR12993">
    <property type="entry name" value="N-ACETYLGLUCOSAMINYL-PHOSPHATIDYLINOSITOL DE-N-ACETYLASE-RELATED"/>
    <property type="match status" value="1"/>
</dbReference>
<dbReference type="AlphaFoldDB" id="A0A1V0UZL9"/>